<feature type="transmembrane region" description="Helical" evidence="1">
    <location>
        <begin position="67"/>
        <end position="91"/>
    </location>
</feature>
<evidence type="ECO:0000313" key="5">
    <source>
        <dbReference type="Proteomes" id="UP000182312"/>
    </source>
</evidence>
<proteinExistence type="predicted"/>
<keyword evidence="4" id="KW-1185">Reference proteome</keyword>
<dbReference type="RefSeq" id="WP_036742773.1">
    <property type="nucleotide sequence ID" value="NZ_FOJO01000023.1"/>
</dbReference>
<dbReference type="OrthoDB" id="6851830at2"/>
<keyword evidence="1" id="KW-1133">Transmembrane helix</keyword>
<evidence type="ECO:0000313" key="3">
    <source>
        <dbReference type="EMBL" id="SFA59199.1"/>
    </source>
</evidence>
<reference evidence="3 5" key="3">
    <citation type="submission" date="2016-10" db="EMBL/GenBank/DDBJ databases">
        <authorList>
            <person name="de Groot N.N."/>
        </authorList>
    </citation>
    <scope>NUCLEOTIDE SEQUENCE [LARGE SCALE GENOMIC DNA]</scope>
    <source>
        <strain evidence="3 5">CGMCC 1.6117</strain>
    </source>
</reference>
<accession>A0A099EYV9</accession>
<dbReference type="InterPro" id="IPR012666">
    <property type="entry name" value="CbtA_put"/>
</dbReference>
<feature type="transmembrane region" description="Helical" evidence="1">
    <location>
        <begin position="212"/>
        <end position="234"/>
    </location>
</feature>
<dbReference type="AlphaFoldDB" id="A0A099EYV9"/>
<protein>
    <submittedName>
        <fullName evidence="3">Uncharacterized membrane protein, predicted cobalt tansporter CbtA</fullName>
    </submittedName>
</protein>
<reference evidence="2 4" key="1">
    <citation type="submission" date="2014-09" db="EMBL/GenBank/DDBJ databases">
        <authorList>
            <person name="McGinnis J.M."/>
            <person name="Wolfgang W.J."/>
        </authorList>
    </citation>
    <scope>NUCLEOTIDE SEQUENCE [LARGE SCALE GENOMIC DNA]</scope>
    <source>
        <strain evidence="2 4">JCM 14014</strain>
    </source>
</reference>
<feature type="transmembrane region" description="Helical" evidence="1">
    <location>
        <begin position="103"/>
        <end position="122"/>
    </location>
</feature>
<feature type="transmembrane region" description="Helical" evidence="1">
    <location>
        <begin position="172"/>
        <end position="192"/>
    </location>
</feature>
<dbReference type="STRING" id="376733.SAMN04487972_12337"/>
<evidence type="ECO:0000256" key="1">
    <source>
        <dbReference type="SAM" id="Phobius"/>
    </source>
</evidence>
<dbReference type="Pfam" id="PF09490">
    <property type="entry name" value="CbtA"/>
    <property type="match status" value="1"/>
</dbReference>
<gene>
    <name evidence="2" type="ORF">IT41_15195</name>
    <name evidence="3" type="ORF">SAMN04487972_12337</name>
</gene>
<sequence length="248" mass="26085">MIGQLLMRGLLAGLVAGILAFCFAYVFGEPSVDAAIVFEEQMAAAEPADPGAIEEEPLVSRPVQSSWGLLTGILILSVGLGGVFAILFACAYGRLGALSAAQASLLLAAIGFISFSLVPWLKYPANPPASTFDDTIVYRTDLYFLILAISLALGYGAWMLRQQLLPGLGAWNASVIAGLGYVVAVAVVFLIMPAVNETPETFPATVLWEFRIASLGIQFVLWAGIGLVFGSLAGRVLDRDGTSRIAAA</sequence>
<name>A0A099EYV9_9RHOB</name>
<organism evidence="2 4">
    <name type="scientific">Paracoccus halophilus</name>
    <dbReference type="NCBI Taxonomy" id="376733"/>
    <lineage>
        <taxon>Bacteria</taxon>
        <taxon>Pseudomonadati</taxon>
        <taxon>Pseudomonadota</taxon>
        <taxon>Alphaproteobacteria</taxon>
        <taxon>Rhodobacterales</taxon>
        <taxon>Paracoccaceae</taxon>
        <taxon>Paracoccus</taxon>
    </lineage>
</organism>
<dbReference type="eggNOG" id="COG5446">
    <property type="taxonomic scope" value="Bacteria"/>
</dbReference>
<feature type="transmembrane region" description="Helical" evidence="1">
    <location>
        <begin position="142"/>
        <end position="160"/>
    </location>
</feature>
<dbReference type="EMBL" id="FOJO01000023">
    <property type="protein sequence ID" value="SFA59199.1"/>
    <property type="molecule type" value="Genomic_DNA"/>
</dbReference>
<dbReference type="Proteomes" id="UP000029846">
    <property type="component" value="Unassembled WGS sequence"/>
</dbReference>
<reference evidence="2 4" key="2">
    <citation type="submission" date="2014-10" db="EMBL/GenBank/DDBJ databases">
        <title>Paracoccus sanguinis sp. nov., isolated from clinical specimens of New York State patients.</title>
        <authorList>
            <person name="Mingle L.A."/>
            <person name="Cole J.A."/>
            <person name="Lapierre P."/>
            <person name="Musser K.A."/>
        </authorList>
    </citation>
    <scope>NUCLEOTIDE SEQUENCE [LARGE SCALE GENOMIC DNA]</scope>
    <source>
        <strain evidence="2 4">JCM 14014</strain>
    </source>
</reference>
<evidence type="ECO:0000313" key="2">
    <source>
        <dbReference type="EMBL" id="KGJ03171.1"/>
    </source>
</evidence>
<keyword evidence="1" id="KW-0472">Membrane</keyword>
<evidence type="ECO:0000313" key="4">
    <source>
        <dbReference type="Proteomes" id="UP000029846"/>
    </source>
</evidence>
<keyword evidence="1" id="KW-0812">Transmembrane</keyword>
<dbReference type="EMBL" id="JRKN01000025">
    <property type="protein sequence ID" value="KGJ03171.1"/>
    <property type="molecule type" value="Genomic_DNA"/>
</dbReference>
<dbReference type="Proteomes" id="UP000182312">
    <property type="component" value="Unassembled WGS sequence"/>
</dbReference>